<dbReference type="Pfam" id="PF01521">
    <property type="entry name" value="Fe-S_biosyn"/>
    <property type="match status" value="1"/>
</dbReference>
<sequence>MKIHMNDETADFIINDLQADQGDKIRFFVRLGGCSTAQEGFSLGITKDTPKHPAASLKLQEHEFFIEEEDEWFFDQNDLKVKIQNGEIDYDYIESKS</sequence>
<evidence type="ECO:0000259" key="1">
    <source>
        <dbReference type="Pfam" id="PF01521"/>
    </source>
</evidence>
<dbReference type="EMBL" id="JAVDWA010000002">
    <property type="protein sequence ID" value="MDR7072274.1"/>
    <property type="molecule type" value="Genomic_DNA"/>
</dbReference>
<dbReference type="InterPro" id="IPR000361">
    <property type="entry name" value="ATAP_core_dom"/>
</dbReference>
<proteinExistence type="predicted"/>
<dbReference type="InterPro" id="IPR035903">
    <property type="entry name" value="HesB-like_dom_sf"/>
</dbReference>
<name>A0ABU1TYH7_9BACL</name>
<dbReference type="SUPFAM" id="SSF89360">
    <property type="entry name" value="HesB-like domain"/>
    <property type="match status" value="1"/>
</dbReference>
<dbReference type="Proteomes" id="UP001258181">
    <property type="component" value="Unassembled WGS sequence"/>
</dbReference>
<dbReference type="RefSeq" id="WP_310257544.1">
    <property type="nucleotide sequence ID" value="NZ_JAVDWA010000002.1"/>
</dbReference>
<gene>
    <name evidence="2" type="ORF">J2X07_001251</name>
</gene>
<keyword evidence="3" id="KW-1185">Reference proteome</keyword>
<comment type="caution">
    <text evidence="2">The sequence shown here is derived from an EMBL/GenBank/DDBJ whole genome shotgun (WGS) entry which is preliminary data.</text>
</comment>
<organism evidence="2 3">
    <name type="scientific">Fictibacillus barbaricus</name>
    <dbReference type="NCBI Taxonomy" id="182136"/>
    <lineage>
        <taxon>Bacteria</taxon>
        <taxon>Bacillati</taxon>
        <taxon>Bacillota</taxon>
        <taxon>Bacilli</taxon>
        <taxon>Bacillales</taxon>
        <taxon>Fictibacillaceae</taxon>
        <taxon>Fictibacillus</taxon>
    </lineage>
</organism>
<feature type="domain" description="Core" evidence="1">
    <location>
        <begin position="1"/>
        <end position="83"/>
    </location>
</feature>
<protein>
    <submittedName>
        <fullName evidence="2">Uncharacterized protein YneR</fullName>
    </submittedName>
</protein>
<reference evidence="2 3" key="1">
    <citation type="submission" date="2023-07" db="EMBL/GenBank/DDBJ databases">
        <title>Sorghum-associated microbial communities from plants grown in Nebraska, USA.</title>
        <authorList>
            <person name="Schachtman D."/>
        </authorList>
    </citation>
    <scope>NUCLEOTIDE SEQUENCE [LARGE SCALE GENOMIC DNA]</scope>
    <source>
        <strain evidence="2 3">BE211</strain>
    </source>
</reference>
<evidence type="ECO:0000313" key="3">
    <source>
        <dbReference type="Proteomes" id="UP001258181"/>
    </source>
</evidence>
<accession>A0ABU1TYH7</accession>
<evidence type="ECO:0000313" key="2">
    <source>
        <dbReference type="EMBL" id="MDR7072274.1"/>
    </source>
</evidence>